<dbReference type="PATRIC" id="fig|1470200.3.peg.1221"/>
<name>A0A0J0YUD7_9NEIS</name>
<gene>
    <name evidence="1" type="ORF">PL75_02115</name>
</gene>
<proteinExistence type="predicted"/>
<protein>
    <recommendedName>
        <fullName evidence="3">Esterase</fullName>
    </recommendedName>
</protein>
<dbReference type="PANTHER" id="PTHR15394:SF3">
    <property type="entry name" value="SERINE HYDROLASE RBBP9"/>
    <property type="match status" value="1"/>
</dbReference>
<dbReference type="Pfam" id="PF06821">
    <property type="entry name" value="Ser_hydrolase"/>
    <property type="match status" value="1"/>
</dbReference>
<evidence type="ECO:0000313" key="2">
    <source>
        <dbReference type="Proteomes" id="UP000036027"/>
    </source>
</evidence>
<keyword evidence="2" id="KW-1185">Reference proteome</keyword>
<dbReference type="AlphaFoldDB" id="A0A0J0YUD7"/>
<dbReference type="SUPFAM" id="SSF53474">
    <property type="entry name" value="alpha/beta-Hydrolases"/>
    <property type="match status" value="1"/>
</dbReference>
<dbReference type="RefSeq" id="WP_047760254.1">
    <property type="nucleotide sequence ID" value="NZ_CP091510.1"/>
</dbReference>
<dbReference type="STRING" id="1470200.PL75_02115"/>
<reference evidence="1 2" key="1">
    <citation type="submission" date="2014-11" db="EMBL/GenBank/DDBJ databases">
        <title>Genome of a novel goose pathogen.</title>
        <authorList>
            <person name="Hansen C.M."/>
            <person name="Hueffer K."/>
            <person name="Choi S.C."/>
        </authorList>
    </citation>
    <scope>NUCLEOTIDE SEQUENCE [LARGE SCALE GENOMIC DNA]</scope>
    <source>
        <strain evidence="1 2">KH1503</strain>
    </source>
</reference>
<evidence type="ECO:0008006" key="3">
    <source>
        <dbReference type="Google" id="ProtNLM"/>
    </source>
</evidence>
<comment type="caution">
    <text evidence="1">The sequence shown here is derived from an EMBL/GenBank/DDBJ whole genome shotgun (WGS) entry which is preliminary data.</text>
</comment>
<accession>A0A0J0YUD7</accession>
<dbReference type="PANTHER" id="PTHR15394">
    <property type="entry name" value="SERINE HYDROLASE RBBP9"/>
    <property type="match status" value="1"/>
</dbReference>
<dbReference type="InterPro" id="IPR029058">
    <property type="entry name" value="AB_hydrolase_fold"/>
</dbReference>
<dbReference type="EMBL" id="JTDO01000002">
    <property type="protein sequence ID" value="KLT73752.1"/>
    <property type="molecule type" value="Genomic_DNA"/>
</dbReference>
<dbReference type="InterPro" id="IPR010662">
    <property type="entry name" value="RBBP9/YdeN"/>
</dbReference>
<evidence type="ECO:0000313" key="1">
    <source>
        <dbReference type="EMBL" id="KLT73752.1"/>
    </source>
</evidence>
<sequence>MTRRVFIIHGYQSAPNRHWFPWLKRELNKQNIPVSAIALPDSNNPDFSRWQQTLAEQIGTPAAQDYFVAHSLGCITVLHYLSTHARNRFGGLVLTAGFAKTIPTLPELDSYIGQASIKFSELANLAPIHSIISDNDQIIPPSYSLHLAEQLGSSVCMIPNGGHLMQSDGINELPQALKALQAMFDAV</sequence>
<organism evidence="1 2">
    <name type="scientific">Neisseria arctica</name>
    <dbReference type="NCBI Taxonomy" id="1470200"/>
    <lineage>
        <taxon>Bacteria</taxon>
        <taxon>Pseudomonadati</taxon>
        <taxon>Pseudomonadota</taxon>
        <taxon>Betaproteobacteria</taxon>
        <taxon>Neisseriales</taxon>
        <taxon>Neisseriaceae</taxon>
        <taxon>Neisseria</taxon>
    </lineage>
</organism>
<dbReference type="GO" id="GO:0016787">
    <property type="term" value="F:hydrolase activity"/>
    <property type="evidence" value="ECO:0007669"/>
    <property type="project" value="InterPro"/>
</dbReference>
<dbReference type="Gene3D" id="3.40.50.1820">
    <property type="entry name" value="alpha/beta hydrolase"/>
    <property type="match status" value="1"/>
</dbReference>
<dbReference type="Proteomes" id="UP000036027">
    <property type="component" value="Unassembled WGS sequence"/>
</dbReference>